<dbReference type="PANTHER" id="PTHR43272:SF33">
    <property type="entry name" value="AMP-BINDING DOMAIN-CONTAINING PROTEIN-RELATED"/>
    <property type="match status" value="1"/>
</dbReference>
<evidence type="ECO:0000256" key="2">
    <source>
        <dbReference type="ARBA" id="ARBA00022840"/>
    </source>
</evidence>
<dbReference type="GO" id="GO:0005783">
    <property type="term" value="C:endoplasmic reticulum"/>
    <property type="evidence" value="ECO:0007669"/>
    <property type="project" value="TreeGrafter"/>
</dbReference>
<keyword evidence="1" id="KW-0547">Nucleotide-binding</keyword>
<evidence type="ECO:0000259" key="3">
    <source>
        <dbReference type="Pfam" id="PF00501"/>
    </source>
</evidence>
<evidence type="ECO:0000313" key="5">
    <source>
        <dbReference type="Proteomes" id="UP000290189"/>
    </source>
</evidence>
<gene>
    <name evidence="4" type="ORF">PLBR_LOCUS5443</name>
</gene>
<protein>
    <recommendedName>
        <fullName evidence="3">AMP-dependent synthetase/ligase domain-containing protein</fullName>
    </recommendedName>
</protein>
<keyword evidence="4" id="KW-0496">Mitochondrion</keyword>
<organism evidence="4 5">
    <name type="scientific">Plasmodiophora brassicae</name>
    <name type="common">Clubroot disease agent</name>
    <dbReference type="NCBI Taxonomy" id="37360"/>
    <lineage>
        <taxon>Eukaryota</taxon>
        <taxon>Sar</taxon>
        <taxon>Rhizaria</taxon>
        <taxon>Endomyxa</taxon>
        <taxon>Phytomyxea</taxon>
        <taxon>Plasmodiophorida</taxon>
        <taxon>Plasmodiophoridae</taxon>
        <taxon>Plasmodiophora</taxon>
    </lineage>
</organism>
<dbReference type="GO" id="GO:0016020">
    <property type="term" value="C:membrane"/>
    <property type="evidence" value="ECO:0007669"/>
    <property type="project" value="TreeGrafter"/>
</dbReference>
<dbReference type="GO" id="GO:0005524">
    <property type="term" value="F:ATP binding"/>
    <property type="evidence" value="ECO:0007669"/>
    <property type="project" value="UniProtKB-KW"/>
</dbReference>
<feature type="domain" description="AMP-dependent synthetase/ligase" evidence="3">
    <location>
        <begin position="87"/>
        <end position="497"/>
    </location>
</feature>
<evidence type="ECO:0000256" key="1">
    <source>
        <dbReference type="ARBA" id="ARBA00022741"/>
    </source>
</evidence>
<reference evidence="4 5" key="1">
    <citation type="submission" date="2018-03" db="EMBL/GenBank/DDBJ databases">
        <authorList>
            <person name="Fogelqvist J."/>
        </authorList>
    </citation>
    <scope>NUCLEOTIDE SEQUENCE [LARGE SCALE GENOMIC DNA]</scope>
</reference>
<dbReference type="Proteomes" id="UP000290189">
    <property type="component" value="Unassembled WGS sequence"/>
</dbReference>
<dbReference type="AlphaFoldDB" id="A0A3P3YDI8"/>
<dbReference type="InterPro" id="IPR000873">
    <property type="entry name" value="AMP-dep_synth/lig_dom"/>
</dbReference>
<keyword evidence="2" id="KW-0067">ATP-binding</keyword>
<dbReference type="Gene3D" id="3.40.50.12780">
    <property type="entry name" value="N-terminal domain of ligase-like"/>
    <property type="match status" value="1"/>
</dbReference>
<evidence type="ECO:0000313" key="4">
    <source>
        <dbReference type="EMBL" id="SPQ98228.1"/>
    </source>
</evidence>
<dbReference type="Pfam" id="PF00501">
    <property type="entry name" value="AMP-binding"/>
    <property type="match status" value="1"/>
</dbReference>
<dbReference type="InterPro" id="IPR042099">
    <property type="entry name" value="ANL_N_sf"/>
</dbReference>
<dbReference type="EMBL" id="OVEO01000009">
    <property type="protein sequence ID" value="SPQ98228.1"/>
    <property type="molecule type" value="Genomic_DNA"/>
</dbReference>
<proteinExistence type="predicted"/>
<dbReference type="PANTHER" id="PTHR43272">
    <property type="entry name" value="LONG-CHAIN-FATTY-ACID--COA LIGASE"/>
    <property type="match status" value="1"/>
</dbReference>
<accession>A0A3P3YDI8</accession>
<dbReference type="GO" id="GO:0004467">
    <property type="term" value="F:long-chain fatty acid-CoA ligase activity"/>
    <property type="evidence" value="ECO:0007669"/>
    <property type="project" value="TreeGrafter"/>
</dbReference>
<geneLocation type="mitochondrion" evidence="4"/>
<sequence>MGISWSSEFDYTKDLLADTVLQSACIGHEPGCDPNEYSKTYRAKSAEKGLLRYAFEGTSEECRTIWDIATRASKLFADREYFGVRVDGVYKWQTYSQVYQKMLAIGAALRSMGCQRGSSIGIMAPNRPEWVITAFGAYSQTLSVVALYSTLGPNAVEYILNHAELTILFVAKKHLVEILPILSKTKVRHVVQFDVDKEAYGNVKDAVDAKDVDAARQSGVELIGFSTLIQKGIASGLQPDAPGPEDLAYIMYTSGTTGNPKGACLTHVNIISTVAAVETIFKLLDSDVHYSFLPLAHIFETDVQVGMAMRGARVGFWQDDIRQLVEDLCALQPTIMFGVPRVFTRIYQKVFAGVDTKFCLVRALFHRAYAYQADALRKRYPRSALYDNLVFSKAAAQVGLGNCRIIVSGAAPLPPYLCEFLKILFNCPVLQGYGMTETAAAVTISLPTCPNLGHVGPPVASSELRLRSVPEMNYNVTDEHPRGEIQMRGSNIFKGYFKNEEATEGVLNDGWMSSGDIGRLNPNGTFSIIDRKKNIFKLSQGEYVAAEMVEAAYGKSPMVSQIWIYGNSYKSFVVGVVVPNSERFIEIGRSKGWYTGPGFTADGYPEAFAKLWDEHLPELKHELIASLRDFEADLKGFEKARDFIVEFNVNNMGLGFTEENEMLTPTFKLRRANLLKTYMAKLRDTYKANGEPPSADEIWSG</sequence>
<dbReference type="PROSITE" id="PS00455">
    <property type="entry name" value="AMP_BINDING"/>
    <property type="match status" value="1"/>
</dbReference>
<dbReference type="InterPro" id="IPR020845">
    <property type="entry name" value="AMP-binding_CS"/>
</dbReference>
<dbReference type="SUPFAM" id="SSF56801">
    <property type="entry name" value="Acetyl-CoA synthetase-like"/>
    <property type="match status" value="1"/>
</dbReference>
<name>A0A3P3YDI8_PLABS</name>